<organism evidence="3 4">
    <name type="scientific">Bhargavaea ullalensis</name>
    <dbReference type="NCBI Taxonomy" id="1265685"/>
    <lineage>
        <taxon>Bacteria</taxon>
        <taxon>Bacillati</taxon>
        <taxon>Bacillota</taxon>
        <taxon>Bacilli</taxon>
        <taxon>Bacillales</taxon>
        <taxon>Caryophanaceae</taxon>
        <taxon>Bhargavaea</taxon>
    </lineage>
</organism>
<feature type="transmembrane region" description="Helical" evidence="1">
    <location>
        <begin position="396"/>
        <end position="416"/>
    </location>
</feature>
<sequence length="789" mass="82978">MGKRAFVFAAFGLAVMLLGAVPASAAPSLEVKASGGLDGKAKEGSGFPVQIEIHNSGDPFSGDLILDFHPGYRSGTAEAIPVEVGSGETAVIRTDVEEADSYSYQENGFRFFEGGWEKGREIKYKGDRYPKLSFYFEDAQFLVALSDSGDRLAALKDAGAGPSSEKVFIQPMKDEGFLAPDEKSGWGSADVIFVDETVMPGLTAAEQEAIGGWVKDGGTLVLGGSDDPETEAGIFADRLPLKITGRTEIDGAGLSALVPGAEFPETVPGFAAEAGPGATSLARADGKLIAAWLPYGSGKIVQTAFSLGDKPLSEAPGYPLLMTRLLTGAPSAQAGGNWMYANPQDGFVDLGKSATERFATFDIPFPAILAVVILYIVVIGPILYVLLKRKDKREHAWWIIPAVSAALSAGLFAYGAKDRLLSPQLRQAAVLIDDGSGSPSGKFIGSVLTNRAGDVEFRAPSGLTLTATGSSNPFTGSASDSLRHAVAEKGAEGTRLVLRNLPFWSVGTVYGDVSLREGGSIETDLKSEEGVLSGTVENGLDVRLKDVSIWSGLEFIPVGDLEAGERKEVHAVLKGGQLLPAVSGGYGQAGGLAGSANGYGSSKDPRAAEMAEAASLLLDGNSPAVIGRTDSSLIPLKMSGNPVQSSVTVIVRPFEPDVRLTGQFTVPAELLATLLQPEEDPDLYYEKSPDGEMYMEPGNYVYEARVPEAFNAAAESWKSLSVGGGRGLDDISLLNVRTGEYETLDAGQQIDPPEDYVSEDGEIRMKFRKLPGGDMAELPEIGLEGVAAP</sequence>
<proteinExistence type="predicted"/>
<keyword evidence="1" id="KW-1133">Transmembrane helix</keyword>
<dbReference type="RefSeq" id="WP_354197272.1">
    <property type="nucleotide sequence ID" value="NZ_JBEPLW010000012.1"/>
</dbReference>
<evidence type="ECO:0000256" key="1">
    <source>
        <dbReference type="SAM" id="Phobius"/>
    </source>
</evidence>
<comment type="caution">
    <text evidence="3">The sequence shown here is derived from an EMBL/GenBank/DDBJ whole genome shotgun (WGS) entry which is preliminary data.</text>
</comment>
<feature type="transmembrane region" description="Helical" evidence="1">
    <location>
        <begin position="365"/>
        <end position="387"/>
    </location>
</feature>
<evidence type="ECO:0000313" key="3">
    <source>
        <dbReference type="EMBL" id="MET3575793.1"/>
    </source>
</evidence>
<dbReference type="SUPFAM" id="SSF52317">
    <property type="entry name" value="Class I glutamine amidotransferase-like"/>
    <property type="match status" value="1"/>
</dbReference>
<reference evidence="3 4" key="1">
    <citation type="submission" date="2024-06" db="EMBL/GenBank/DDBJ databases">
        <title>Genomic Encyclopedia of Type Strains, Phase IV (KMG-IV): sequencing the most valuable type-strain genomes for metagenomic binning, comparative biology and taxonomic classification.</title>
        <authorList>
            <person name="Goeker M."/>
        </authorList>
    </citation>
    <scope>NUCLEOTIDE SEQUENCE [LARGE SCALE GENOMIC DNA]</scope>
    <source>
        <strain evidence="3 4">DSM 26128</strain>
    </source>
</reference>
<accession>A0ABV2GC07</accession>
<gene>
    <name evidence="3" type="ORF">ABID49_001699</name>
</gene>
<evidence type="ECO:0000313" key="4">
    <source>
        <dbReference type="Proteomes" id="UP001549099"/>
    </source>
</evidence>
<keyword evidence="4" id="KW-1185">Reference proteome</keyword>
<name>A0ABV2GC07_9BACL</name>
<protein>
    <submittedName>
        <fullName evidence="3">Uncharacterized protein</fullName>
    </submittedName>
</protein>
<evidence type="ECO:0000256" key="2">
    <source>
        <dbReference type="SAM" id="SignalP"/>
    </source>
</evidence>
<feature type="signal peptide" evidence="2">
    <location>
        <begin position="1"/>
        <end position="25"/>
    </location>
</feature>
<feature type="chain" id="PRO_5047025932" evidence="2">
    <location>
        <begin position="26"/>
        <end position="789"/>
    </location>
</feature>
<keyword evidence="1" id="KW-0812">Transmembrane</keyword>
<keyword evidence="2" id="KW-0732">Signal</keyword>
<dbReference type="InterPro" id="IPR029062">
    <property type="entry name" value="Class_I_gatase-like"/>
</dbReference>
<dbReference type="EMBL" id="JBEPLW010000012">
    <property type="protein sequence ID" value="MET3575793.1"/>
    <property type="molecule type" value="Genomic_DNA"/>
</dbReference>
<dbReference type="Proteomes" id="UP001549099">
    <property type="component" value="Unassembled WGS sequence"/>
</dbReference>
<keyword evidence="1" id="KW-0472">Membrane</keyword>